<dbReference type="InterPro" id="IPR017896">
    <property type="entry name" value="4Fe4S_Fe-S-bd"/>
</dbReference>
<dbReference type="GeneID" id="64820825"/>
<sequence>MEKVYFADFRSGSIEDNKGHKIINLFKKAGFKSIFEKDELVSVKLHFGERGNDAYINPVFIRYIVDMIKENGSKPFLTDTNTLYYGNRHNSCDHIENAVLNGFDYAVAGAPLIIADGLTSKNERMVEINQKHFKKVRIAGDIFDADAMMVVSHFKGHDLCGFGGALKNLAMGCATIEGKKEQHKMTRPIIGDECVACGDCTEACPENCIQIINNSKKNSTSNSRAFIDYPSCIYCLNCLGSCQYGAIDLDWENKVPLFMEKMVEYALGALQNKNGKTVYFNFLLNITPHCDCVPWSDAYLVPDIGILASKDPVAIDSASYDLVNQEIGIKNSLLKKNFLEGEDKFKGTWDKVDGKIQLEYAEKIGMGTKKYELIKL</sequence>
<dbReference type="SUPFAM" id="SSF54862">
    <property type="entry name" value="4Fe-4S ferredoxins"/>
    <property type="match status" value="1"/>
</dbReference>
<dbReference type="Pfam" id="PF12838">
    <property type="entry name" value="Fer4_7"/>
    <property type="match status" value="1"/>
</dbReference>
<dbReference type="PROSITE" id="PS00198">
    <property type="entry name" value="4FE4S_FER_1"/>
    <property type="match status" value="1"/>
</dbReference>
<dbReference type="InterPro" id="IPR017900">
    <property type="entry name" value="4Fe4S_Fe_S_CS"/>
</dbReference>
<dbReference type="GO" id="GO:0016491">
    <property type="term" value="F:oxidoreductase activity"/>
    <property type="evidence" value="ECO:0007669"/>
    <property type="project" value="UniProtKB-ARBA"/>
</dbReference>
<name>A0A8T8K7C2_9EURY</name>
<dbReference type="Gene3D" id="3.30.70.3270">
    <property type="match status" value="1"/>
</dbReference>
<evidence type="ECO:0000259" key="1">
    <source>
        <dbReference type="PROSITE" id="PS51379"/>
    </source>
</evidence>
<dbReference type="Proteomes" id="UP000681041">
    <property type="component" value="Chromosome"/>
</dbReference>
<dbReference type="PROSITE" id="PS51379">
    <property type="entry name" value="4FE4S_FER_2"/>
    <property type="match status" value="2"/>
</dbReference>
<dbReference type="KEGG" id="meme:HYG87_08630"/>
<gene>
    <name evidence="2" type="ORF">HYG87_08630</name>
</gene>
<dbReference type="RefSeq" id="WP_211532776.1">
    <property type="nucleotide sequence ID" value="NZ_CP058560.1"/>
</dbReference>
<feature type="domain" description="4Fe-4S ferredoxin-type" evidence="1">
    <location>
        <begin position="186"/>
        <end position="214"/>
    </location>
</feature>
<proteinExistence type="predicted"/>
<accession>A0A8T8K7C2</accession>
<protein>
    <submittedName>
        <fullName evidence="2">DUF362 domain-containing protein</fullName>
    </submittedName>
</protein>
<dbReference type="OrthoDB" id="5583at2157"/>
<dbReference type="InterPro" id="IPR007160">
    <property type="entry name" value="DUF362"/>
</dbReference>
<keyword evidence="3" id="KW-1185">Reference proteome</keyword>
<evidence type="ECO:0000313" key="2">
    <source>
        <dbReference type="EMBL" id="QUH23819.1"/>
    </source>
</evidence>
<dbReference type="Pfam" id="PF04015">
    <property type="entry name" value="DUF362"/>
    <property type="match status" value="1"/>
</dbReference>
<dbReference type="AlphaFoldDB" id="A0A8T8K7C2"/>
<organism evidence="2 3">
    <name type="scientific">Methanobacterium alkalithermotolerans</name>
    <dbReference type="NCBI Taxonomy" id="2731220"/>
    <lineage>
        <taxon>Archaea</taxon>
        <taxon>Methanobacteriati</taxon>
        <taxon>Methanobacteriota</taxon>
        <taxon>Methanomada group</taxon>
        <taxon>Methanobacteria</taxon>
        <taxon>Methanobacteriales</taxon>
        <taxon>Methanobacteriaceae</taxon>
        <taxon>Methanobacterium</taxon>
    </lineage>
</organism>
<evidence type="ECO:0000313" key="3">
    <source>
        <dbReference type="Proteomes" id="UP000681041"/>
    </source>
</evidence>
<dbReference type="EMBL" id="CP058560">
    <property type="protein sequence ID" value="QUH23819.1"/>
    <property type="molecule type" value="Genomic_DNA"/>
</dbReference>
<feature type="domain" description="4Fe-4S ferredoxin-type" evidence="1">
    <location>
        <begin position="223"/>
        <end position="252"/>
    </location>
</feature>
<reference evidence="2" key="1">
    <citation type="submission" date="2020-07" db="EMBL/GenBank/DDBJ databases">
        <title>Methanobacterium. sp. MethCan genome.</title>
        <authorList>
            <person name="Postec A."/>
            <person name="Quemeneur M."/>
        </authorList>
    </citation>
    <scope>NUCLEOTIDE SEQUENCE</scope>
    <source>
        <strain evidence="2">MethCAN</strain>
    </source>
</reference>